<evidence type="ECO:0000313" key="2">
    <source>
        <dbReference type="Proteomes" id="UP000006852"/>
    </source>
</evidence>
<gene>
    <name evidence="1" type="ordered locus">Tresu_2607</name>
</gene>
<dbReference type="KEGG" id="tsu:Tresu_2607"/>
<dbReference type="EMBL" id="CP002632">
    <property type="protein sequence ID" value="AEB15469.1"/>
    <property type="molecule type" value="Genomic_DNA"/>
</dbReference>
<organism evidence="1 2">
    <name type="scientific">Treponema succinifaciens (strain ATCC 33096 / DSM 2489 / 6091)</name>
    <dbReference type="NCBI Taxonomy" id="869209"/>
    <lineage>
        <taxon>Bacteria</taxon>
        <taxon>Pseudomonadati</taxon>
        <taxon>Spirochaetota</taxon>
        <taxon>Spirochaetia</taxon>
        <taxon>Spirochaetales</taxon>
        <taxon>Treponemataceae</taxon>
        <taxon>Treponema</taxon>
    </lineage>
</organism>
<dbReference type="HOGENOM" id="CLU_2848563_0_0_12"/>
<name>F2NYH0_TRES6</name>
<reference evidence="2" key="1">
    <citation type="submission" date="2011-04" db="EMBL/GenBank/DDBJ databases">
        <title>The complete genome of plasmid of Treponema succinifaciens DSM 2489.</title>
        <authorList>
            <person name="Lucas S."/>
            <person name="Copeland A."/>
            <person name="Lapidus A."/>
            <person name="Bruce D."/>
            <person name="Goodwin L."/>
            <person name="Pitluck S."/>
            <person name="Peters L."/>
            <person name="Kyrpides N."/>
            <person name="Mavromatis K."/>
            <person name="Ivanova N."/>
            <person name="Ovchinnikova G."/>
            <person name="Teshima H."/>
            <person name="Detter J.C."/>
            <person name="Tapia R."/>
            <person name="Han C."/>
            <person name="Land M."/>
            <person name="Hauser L."/>
            <person name="Markowitz V."/>
            <person name="Cheng J.-F."/>
            <person name="Hugenholtz P."/>
            <person name="Woyke T."/>
            <person name="Wu D."/>
            <person name="Gronow S."/>
            <person name="Wellnitz S."/>
            <person name="Brambilla E."/>
            <person name="Klenk H.-P."/>
            <person name="Eisen J.A."/>
        </authorList>
    </citation>
    <scope>NUCLEOTIDE SEQUENCE [LARGE SCALE GENOMIC DNA]</scope>
    <source>
        <strain evidence="2">ATCC 33096 / DSM 2489 / 6091</strain>
        <plasmid evidence="2">Plasmid pTRESU01</plasmid>
    </source>
</reference>
<accession>F2NYH0</accession>
<dbReference type="Proteomes" id="UP000006852">
    <property type="component" value="Plasmid pTRESU01"/>
</dbReference>
<geneLocation type="plasmid" evidence="1 2">
    <name>pTRESU01</name>
</geneLocation>
<proteinExistence type="predicted"/>
<sequence>MCRYRNYIEDFFSDNKRIVSLPINAYVSACKFFIVDDKSFFKNNNLTLFYLAKDESIQNIMIKLD</sequence>
<protein>
    <submittedName>
        <fullName evidence="1">Uncharacterized protein</fullName>
    </submittedName>
</protein>
<evidence type="ECO:0000313" key="1">
    <source>
        <dbReference type="EMBL" id="AEB15469.1"/>
    </source>
</evidence>
<keyword evidence="2" id="KW-1185">Reference proteome</keyword>
<dbReference type="AlphaFoldDB" id="F2NYH0"/>
<keyword evidence="1" id="KW-0614">Plasmid</keyword>